<name>R4YPZ1_OLEAN</name>
<proteinExistence type="predicted"/>
<dbReference type="Gene3D" id="1.10.3860.10">
    <property type="entry name" value="Sodium:dicarboxylate symporter"/>
    <property type="match status" value="1"/>
</dbReference>
<dbReference type="Pfam" id="PF00375">
    <property type="entry name" value="SDF"/>
    <property type="match status" value="1"/>
</dbReference>
<keyword evidence="4 6" id="KW-1133">Transmembrane helix</keyword>
<keyword evidence="5 6" id="KW-0472">Membrane</keyword>
<dbReference type="EMBL" id="FO203512">
    <property type="protein sequence ID" value="CCK74224.1"/>
    <property type="molecule type" value="Genomic_DNA"/>
</dbReference>
<dbReference type="AlphaFoldDB" id="R4YPZ1"/>
<evidence type="ECO:0000256" key="3">
    <source>
        <dbReference type="ARBA" id="ARBA00022692"/>
    </source>
</evidence>
<dbReference type="SUPFAM" id="SSF118215">
    <property type="entry name" value="Proton glutamate symport protein"/>
    <property type="match status" value="1"/>
</dbReference>
<dbReference type="HOGENOM" id="CLU_2509429_0_0_6"/>
<protein>
    <submittedName>
        <fullName evidence="7">Uncharacterized protein</fullName>
    </submittedName>
</protein>
<dbReference type="GO" id="GO:0016020">
    <property type="term" value="C:membrane"/>
    <property type="evidence" value="ECO:0007669"/>
    <property type="project" value="UniProtKB-SubCell"/>
</dbReference>
<dbReference type="Proteomes" id="UP000032749">
    <property type="component" value="Chromosome"/>
</dbReference>
<evidence type="ECO:0000256" key="1">
    <source>
        <dbReference type="ARBA" id="ARBA00004141"/>
    </source>
</evidence>
<gene>
    <name evidence="7" type="ORF">OLEAN_C00480</name>
</gene>
<evidence type="ECO:0000313" key="7">
    <source>
        <dbReference type="EMBL" id="CCK74224.1"/>
    </source>
</evidence>
<reference evidence="7 8" key="1">
    <citation type="journal article" date="2013" name="Nat. Commun.">
        <title>Genome sequence and functional genomic analysis of the oil-degrading bacterium Oleispira antarctica.</title>
        <authorList>
            <person name="Kube M."/>
            <person name="Chernikova T.N."/>
            <person name="Al-Ramahi Y."/>
            <person name="Beloqui A."/>
            <person name="Lopez-Cortez N."/>
            <person name="Guazzaroni M.E."/>
            <person name="Heipieper H.J."/>
            <person name="Klages S."/>
            <person name="Kotsyurbenko O.R."/>
            <person name="Langer I."/>
            <person name="Nechitaylo T.Y."/>
            <person name="Lunsdorf H."/>
            <person name="Fernandez M."/>
            <person name="Juarez S."/>
            <person name="Ciordia S."/>
            <person name="Singer A."/>
            <person name="Kagan O."/>
            <person name="Egorova O."/>
            <person name="Petit P.A."/>
            <person name="Stogios P."/>
            <person name="Kim Y."/>
            <person name="Tchigvintsev A."/>
            <person name="Flick R."/>
            <person name="Denaro R."/>
            <person name="Genovese M."/>
            <person name="Albar J.P."/>
            <person name="Reva O.N."/>
            <person name="Martinez-Gomariz M."/>
            <person name="Tran H."/>
            <person name="Ferrer M."/>
            <person name="Savchenko A."/>
            <person name="Yakunin A.F."/>
            <person name="Yakimov M.M."/>
            <person name="Golyshina O.V."/>
            <person name="Reinhardt R."/>
            <person name="Golyshin P.N."/>
        </authorList>
    </citation>
    <scope>NUCLEOTIDE SEQUENCE [LARGE SCALE GENOMIC DNA]</scope>
</reference>
<evidence type="ECO:0000313" key="8">
    <source>
        <dbReference type="Proteomes" id="UP000032749"/>
    </source>
</evidence>
<dbReference type="InterPro" id="IPR001991">
    <property type="entry name" value="Na-dicarboxylate_symporter"/>
</dbReference>
<keyword evidence="2" id="KW-0813">Transport</keyword>
<evidence type="ECO:0000256" key="6">
    <source>
        <dbReference type="SAM" id="Phobius"/>
    </source>
</evidence>
<keyword evidence="8" id="KW-1185">Reference proteome</keyword>
<organism evidence="7 8">
    <name type="scientific">Oleispira antarctica RB-8</name>
    <dbReference type="NCBI Taxonomy" id="698738"/>
    <lineage>
        <taxon>Bacteria</taxon>
        <taxon>Pseudomonadati</taxon>
        <taxon>Pseudomonadota</taxon>
        <taxon>Gammaproteobacteria</taxon>
        <taxon>Oceanospirillales</taxon>
        <taxon>Oceanospirillaceae</taxon>
        <taxon>Oleispira</taxon>
    </lineage>
</organism>
<comment type="subcellular location">
    <subcellularLocation>
        <location evidence="1">Membrane</location>
        <topology evidence="1">Multi-pass membrane protein</topology>
    </subcellularLocation>
</comment>
<dbReference type="GO" id="GO:0015293">
    <property type="term" value="F:symporter activity"/>
    <property type="evidence" value="ECO:0007669"/>
    <property type="project" value="InterPro"/>
</dbReference>
<dbReference type="InterPro" id="IPR036458">
    <property type="entry name" value="Na:dicarbo_symporter_sf"/>
</dbReference>
<evidence type="ECO:0000256" key="2">
    <source>
        <dbReference type="ARBA" id="ARBA00022448"/>
    </source>
</evidence>
<evidence type="ECO:0000256" key="4">
    <source>
        <dbReference type="ARBA" id="ARBA00022989"/>
    </source>
</evidence>
<dbReference type="KEGG" id="oai:OLEAN_C00480"/>
<evidence type="ECO:0000256" key="5">
    <source>
        <dbReference type="ARBA" id="ARBA00023136"/>
    </source>
</evidence>
<accession>R4YPZ1</accession>
<feature type="transmembrane region" description="Helical" evidence="6">
    <location>
        <begin position="20"/>
        <end position="42"/>
    </location>
</feature>
<dbReference type="STRING" id="698738.OLEAN_C00480"/>
<keyword evidence="3 6" id="KW-0812">Transmembrane</keyword>
<sequence length="85" mass="8961">MLGVGGSGDSTTLKNVGLRIALYFVVTTMIAVTMGITLALLLKPGLYVTAFDLSSVAVTSSMSEPLNTSIPERISQLKWLGAKKD</sequence>